<dbReference type="Gene3D" id="2.60.40.10">
    <property type="entry name" value="Immunoglobulins"/>
    <property type="match status" value="1"/>
</dbReference>
<sequence>MHCVFFDRVIVESEFTIEEGHLMNRSLIKIGTAALAVALAAPLGVWPSGVFPAGERQTASAASARQMEFLNRGLVAVKVSNGVFLSWRLLGT</sequence>
<reference evidence="2 3" key="1">
    <citation type="submission" date="2016-12" db="EMBL/GenBank/DDBJ databases">
        <title>Candidatus Reconcilibacillus cellulovorans genome.</title>
        <authorList>
            <person name="Kolinko S."/>
            <person name="Wu Y.-W."/>
            <person name="Tachea F."/>
            <person name="Denzel E."/>
            <person name="Hiras J."/>
            <person name="Baecker N."/>
            <person name="Chan L.J."/>
            <person name="Eichorst S.A."/>
            <person name="Frey D."/>
            <person name="Adams P.D."/>
            <person name="Pray T."/>
            <person name="Tanjore D."/>
            <person name="Petzold C.J."/>
            <person name="Gladden J.M."/>
            <person name="Simmons B.A."/>
            <person name="Singer S.W."/>
        </authorList>
    </citation>
    <scope>NUCLEOTIDE SEQUENCE [LARGE SCALE GENOMIC DNA]</scope>
    <source>
        <strain evidence="2">JTherm</strain>
    </source>
</reference>
<dbReference type="EMBL" id="MOXJ01000067">
    <property type="protein sequence ID" value="PDO09188.1"/>
    <property type="molecule type" value="Genomic_DNA"/>
</dbReference>
<comment type="caution">
    <text evidence="2">The sequence shown here is derived from an EMBL/GenBank/DDBJ whole genome shotgun (WGS) entry which is preliminary data.</text>
</comment>
<evidence type="ECO:0000313" key="2">
    <source>
        <dbReference type="EMBL" id="PDO09188.1"/>
    </source>
</evidence>
<dbReference type="Proteomes" id="UP000243688">
    <property type="component" value="Unassembled WGS sequence"/>
</dbReference>
<feature type="domain" description="Rhamnogalacturonan I lyase beta-sheet" evidence="1">
    <location>
        <begin position="65"/>
        <end position="92"/>
    </location>
</feature>
<dbReference type="Pfam" id="PF18370">
    <property type="entry name" value="RGI_lyase"/>
    <property type="match status" value="1"/>
</dbReference>
<name>A0A2A6DVT8_9BACL</name>
<evidence type="ECO:0000259" key="1">
    <source>
        <dbReference type="Pfam" id="PF18370"/>
    </source>
</evidence>
<dbReference type="InterPro" id="IPR013783">
    <property type="entry name" value="Ig-like_fold"/>
</dbReference>
<dbReference type="AlphaFoldDB" id="A0A2A6DVT8"/>
<dbReference type="InterPro" id="IPR041624">
    <property type="entry name" value="RGI_lyase"/>
</dbReference>
<evidence type="ECO:0000313" key="3">
    <source>
        <dbReference type="Proteomes" id="UP000243688"/>
    </source>
</evidence>
<feature type="non-terminal residue" evidence="2">
    <location>
        <position position="92"/>
    </location>
</feature>
<accession>A0A2A6DVT8</accession>
<proteinExistence type="predicted"/>
<protein>
    <recommendedName>
        <fullName evidence="1">Rhamnogalacturonan I lyase beta-sheet domain-containing protein</fullName>
    </recommendedName>
</protein>
<gene>
    <name evidence="2" type="ORF">BLM47_13995</name>
</gene>
<organism evidence="2 3">
    <name type="scientific">Candidatus Reconcilbacillus cellulovorans</name>
    <dbReference type="NCBI Taxonomy" id="1906605"/>
    <lineage>
        <taxon>Bacteria</taxon>
        <taxon>Bacillati</taxon>
        <taxon>Bacillota</taxon>
        <taxon>Bacilli</taxon>
        <taxon>Bacillales</taxon>
        <taxon>Paenibacillaceae</taxon>
        <taxon>Candidatus Reconcilbacillus</taxon>
    </lineage>
</organism>